<evidence type="ECO:0000256" key="1">
    <source>
        <dbReference type="PROSITE-ProRule" id="PRU00473"/>
    </source>
</evidence>
<dbReference type="AlphaFoldDB" id="A0A344TQ71"/>
<evidence type="ECO:0000256" key="2">
    <source>
        <dbReference type="SAM" id="Phobius"/>
    </source>
</evidence>
<dbReference type="GO" id="GO:0016020">
    <property type="term" value="C:membrane"/>
    <property type="evidence" value="ECO:0007669"/>
    <property type="project" value="UniProtKB-UniRule"/>
</dbReference>
<dbReference type="InterPro" id="IPR050330">
    <property type="entry name" value="Bact_OuterMem_StrucFunc"/>
</dbReference>
<accession>A0A344TQ71</accession>
<evidence type="ECO:0000313" key="4">
    <source>
        <dbReference type="EMBL" id="AXE20792.1"/>
    </source>
</evidence>
<keyword evidence="5" id="KW-1185">Reference proteome</keyword>
<dbReference type="Gene3D" id="3.30.1330.60">
    <property type="entry name" value="OmpA-like domain"/>
    <property type="match status" value="1"/>
</dbReference>
<evidence type="ECO:0000259" key="3">
    <source>
        <dbReference type="PROSITE" id="PS51123"/>
    </source>
</evidence>
<dbReference type="Proteomes" id="UP000251993">
    <property type="component" value="Chromosome"/>
</dbReference>
<dbReference type="OrthoDB" id="951004at2"/>
<dbReference type="PROSITE" id="PS51123">
    <property type="entry name" value="OMPA_2"/>
    <property type="match status" value="1"/>
</dbReference>
<protein>
    <recommendedName>
        <fullName evidence="3">OmpA-like domain-containing protein</fullName>
    </recommendedName>
</protein>
<keyword evidence="2" id="KW-1133">Transmembrane helix</keyword>
<keyword evidence="2" id="KW-0812">Transmembrane</keyword>
<dbReference type="InterPro" id="IPR036737">
    <property type="entry name" value="OmpA-like_sf"/>
</dbReference>
<dbReference type="RefSeq" id="WP_114069553.1">
    <property type="nucleotide sequence ID" value="NZ_CP030850.1"/>
</dbReference>
<dbReference type="KEGG" id="run:DR864_25195"/>
<evidence type="ECO:0000313" key="5">
    <source>
        <dbReference type="Proteomes" id="UP000251993"/>
    </source>
</evidence>
<organism evidence="4 5">
    <name type="scientific">Runella rosea</name>
    <dbReference type="NCBI Taxonomy" id="2259595"/>
    <lineage>
        <taxon>Bacteria</taxon>
        <taxon>Pseudomonadati</taxon>
        <taxon>Bacteroidota</taxon>
        <taxon>Cytophagia</taxon>
        <taxon>Cytophagales</taxon>
        <taxon>Spirosomataceae</taxon>
        <taxon>Runella</taxon>
    </lineage>
</organism>
<dbReference type="Pfam" id="PF00691">
    <property type="entry name" value="OmpA"/>
    <property type="match status" value="1"/>
</dbReference>
<dbReference type="PANTHER" id="PTHR30329">
    <property type="entry name" value="STATOR ELEMENT OF FLAGELLAR MOTOR COMPLEX"/>
    <property type="match status" value="1"/>
</dbReference>
<dbReference type="InterPro" id="IPR006665">
    <property type="entry name" value="OmpA-like"/>
</dbReference>
<gene>
    <name evidence="4" type="ORF">DR864_25195</name>
</gene>
<reference evidence="4 5" key="1">
    <citation type="submission" date="2018-07" db="EMBL/GenBank/DDBJ databases">
        <title>Genome sequencing of Runella.</title>
        <authorList>
            <person name="Baek M.-G."/>
            <person name="Yi H."/>
        </authorList>
    </citation>
    <scope>NUCLEOTIDE SEQUENCE [LARGE SCALE GENOMIC DNA]</scope>
    <source>
        <strain evidence="4 5">HYN0085</strain>
    </source>
</reference>
<dbReference type="Pfam" id="PF06078">
    <property type="entry name" value="DUF937"/>
    <property type="match status" value="1"/>
</dbReference>
<feature type="transmembrane region" description="Helical" evidence="2">
    <location>
        <begin position="224"/>
        <end position="245"/>
    </location>
</feature>
<dbReference type="SUPFAM" id="SSF103088">
    <property type="entry name" value="OmpA-like"/>
    <property type="match status" value="1"/>
</dbReference>
<feature type="domain" description="OmpA-like" evidence="3">
    <location>
        <begin position="310"/>
        <end position="423"/>
    </location>
</feature>
<sequence>MNFFASLKEALTEGVISQIAAQKLEKPEKIQKIFDALGVSLVGGLIKRVTTESGMKLVYNQAQKIEFGPENIERILKNEAEFEKLKAVGEKDLNTVLPGLKSAISSMVSKYAGTQNSLVASLCGVAMPIVMSVIKQKIAEKKLDAESLAAYMGDQREEMLTVLPDLNDKLIETMGIQYLLQNFSVPRTEESGVVSRGAGTEKGSASQPFLVGVDMQQQADYQPYLKWFGIGALVIGAIAAGIYFWNQRQAASEESTSETDSTMIEARTIQEPPATQDSVVKDTTTAVAAVTPPAATTANPMSAYLENATAPAGKVFKFENVDFENNTTQLKAEANAPIAALAELLKKYPNAQVKLVGYANDAQQPVTNKVLSVKRVFAIKDILIKSGISYIRIDAEGRGTGVSKDSAPGQKPLREIYVRFVKK</sequence>
<dbReference type="PANTHER" id="PTHR30329:SF21">
    <property type="entry name" value="LIPOPROTEIN YIAD-RELATED"/>
    <property type="match status" value="1"/>
</dbReference>
<proteinExistence type="predicted"/>
<dbReference type="EMBL" id="CP030850">
    <property type="protein sequence ID" value="AXE20792.1"/>
    <property type="molecule type" value="Genomic_DNA"/>
</dbReference>
<name>A0A344TQ71_9BACT</name>
<dbReference type="InterPro" id="IPR009282">
    <property type="entry name" value="DUF937"/>
</dbReference>
<keyword evidence="1 2" id="KW-0472">Membrane</keyword>